<keyword evidence="2" id="KW-1185">Reference proteome</keyword>
<comment type="caution">
    <text evidence="1">The sequence shown here is derived from an EMBL/GenBank/DDBJ whole genome shotgun (WGS) entry which is preliminary data.</text>
</comment>
<evidence type="ECO:0008006" key="3">
    <source>
        <dbReference type="Google" id="ProtNLM"/>
    </source>
</evidence>
<protein>
    <recommendedName>
        <fullName evidence="3">Secreted protein</fullName>
    </recommendedName>
</protein>
<dbReference type="EMBL" id="JACTNZ010000011">
    <property type="protein sequence ID" value="KAG5526820.1"/>
    <property type="molecule type" value="Genomic_DNA"/>
</dbReference>
<accession>A0AAV6IG50</accession>
<dbReference type="AlphaFoldDB" id="A0AAV6IG50"/>
<dbReference type="Proteomes" id="UP000823749">
    <property type="component" value="Chromosome 11"/>
</dbReference>
<proteinExistence type="predicted"/>
<organism evidence="1 2">
    <name type="scientific">Rhododendron griersonianum</name>
    <dbReference type="NCBI Taxonomy" id="479676"/>
    <lineage>
        <taxon>Eukaryota</taxon>
        <taxon>Viridiplantae</taxon>
        <taxon>Streptophyta</taxon>
        <taxon>Embryophyta</taxon>
        <taxon>Tracheophyta</taxon>
        <taxon>Spermatophyta</taxon>
        <taxon>Magnoliopsida</taxon>
        <taxon>eudicotyledons</taxon>
        <taxon>Gunneridae</taxon>
        <taxon>Pentapetalae</taxon>
        <taxon>asterids</taxon>
        <taxon>Ericales</taxon>
        <taxon>Ericaceae</taxon>
        <taxon>Ericoideae</taxon>
        <taxon>Rhodoreae</taxon>
        <taxon>Rhododendron</taxon>
    </lineage>
</organism>
<reference evidence="1" key="1">
    <citation type="submission" date="2020-08" db="EMBL/GenBank/DDBJ databases">
        <title>Plant Genome Project.</title>
        <authorList>
            <person name="Zhang R.-G."/>
        </authorList>
    </citation>
    <scope>NUCLEOTIDE SEQUENCE</scope>
    <source>
        <strain evidence="1">WSP0</strain>
        <tissue evidence="1">Leaf</tissue>
    </source>
</reference>
<sequence length="111" mass="11928">MRSKRTAWSTLTNSVSNVLSSSSTALSSDLAADSTCLLQYSMTLARILLVTLGRGMLVSAQLSSIMCLMVCDSTATASSTSKVSPSELLSTMVFEVDMVCYGTLTLRERKR</sequence>
<evidence type="ECO:0000313" key="1">
    <source>
        <dbReference type="EMBL" id="KAG5526820.1"/>
    </source>
</evidence>
<evidence type="ECO:0000313" key="2">
    <source>
        <dbReference type="Proteomes" id="UP000823749"/>
    </source>
</evidence>
<gene>
    <name evidence="1" type="ORF">RHGRI_032927</name>
</gene>
<name>A0AAV6IG50_9ERIC</name>